<accession>A0ACC2XHI5</accession>
<protein>
    <submittedName>
        <fullName evidence="1">Uncharacterized protein</fullName>
    </submittedName>
</protein>
<keyword evidence="2" id="KW-1185">Reference proteome</keyword>
<organism evidence="1 2">
    <name type="scientific">Naganishia onofrii</name>
    <dbReference type="NCBI Taxonomy" id="1851511"/>
    <lineage>
        <taxon>Eukaryota</taxon>
        <taxon>Fungi</taxon>
        <taxon>Dikarya</taxon>
        <taxon>Basidiomycota</taxon>
        <taxon>Agaricomycotina</taxon>
        <taxon>Tremellomycetes</taxon>
        <taxon>Filobasidiales</taxon>
        <taxon>Filobasidiaceae</taxon>
        <taxon>Naganishia</taxon>
    </lineage>
</organism>
<proteinExistence type="predicted"/>
<evidence type="ECO:0000313" key="1">
    <source>
        <dbReference type="EMBL" id="KAJ9123489.1"/>
    </source>
</evidence>
<evidence type="ECO:0000313" key="2">
    <source>
        <dbReference type="Proteomes" id="UP001234202"/>
    </source>
</evidence>
<reference evidence="1" key="1">
    <citation type="submission" date="2023-04" db="EMBL/GenBank/DDBJ databases">
        <title>Draft Genome sequencing of Naganishia species isolated from polar environments using Oxford Nanopore Technology.</title>
        <authorList>
            <person name="Leo P."/>
            <person name="Venkateswaran K."/>
        </authorList>
    </citation>
    <scope>NUCLEOTIDE SEQUENCE</scope>
    <source>
        <strain evidence="1">DBVPG 5303</strain>
    </source>
</reference>
<gene>
    <name evidence="1" type="ORF">QFC24_003703</name>
</gene>
<sequence length="840" mass="91322">MSKQPESSVGIEKLYIPLEQGIGFSAFSLANQPCYILLSLVCHLRPECLQPSAENGGLSDDWDCLGIGKSVNYSALGKALYSTLSSIGKTEDTQDIASLSSLARKAAEITAGDYSASLKAIEVTIERPKALLFADSVSVHRKFAVTASRVEGPPEYSLDDLEHSLTIQDLRVDALIGLHPHEREEQQRLAIDIELDLLRIPKELLQERNEFDYKTVGKSTYDYLRESSFKTIEALGYHTAQHILNHIPAQPFPSREQTAANKNQKAEYLEQDDITVTLCIKKPSAIALAAHPTFKITRSLKDYASSSVEEEATTAKTSATKHQPLIPPLNSHLSPPSTHDIDSGLGLCETSITAYIAIGTNLGDRIKNIQDALAALPRISEESIGSNVTGQRSLQVTKCSQLYESEPMYVLEQPEFINGAIQIQTNLQPVSLLRHLKKVESDLGRVKTMVNGPRLIDLDLLVYGDQQVVIGKAGDEEGSLGKGCGWLQVPHWGIKEREFVLRPLADMLGPGYTLPGGEQTIGQLLSALEKPDAPPPLARVIPFPLPARPLRLKPGAPLVMGILNVTPDSFSDGEEERVSEAALAHIIDLATSLIEQGADIIDIGGMSTRPGVDDKDVTPEEEMARVLPIIQALRVEGIEVPISIDTFRAQVAELAILAGASCINDVRGGREPGMLEVMAKMNVPVILMHSRGDSKEMLTVRAHDYSLHGGVIAGVREEMTETVEQADKAGVKSWNIILDPGIGFAKSQEGNLQLLHALPTLFGSETGLDNYATLVGASRKGFIGKVLDRPVAKEREFGNAAVTAVCCQSQKVDIVRVHEPRPAKDVIRMLNAIQDSRHAS</sequence>
<dbReference type="EMBL" id="JASBWV010000012">
    <property type="protein sequence ID" value="KAJ9123489.1"/>
    <property type="molecule type" value="Genomic_DNA"/>
</dbReference>
<comment type="caution">
    <text evidence="1">The sequence shown here is derived from an EMBL/GenBank/DDBJ whole genome shotgun (WGS) entry which is preliminary data.</text>
</comment>
<name>A0ACC2XHI5_9TREE</name>
<dbReference type="Proteomes" id="UP001234202">
    <property type="component" value="Unassembled WGS sequence"/>
</dbReference>